<dbReference type="EMBL" id="LQRT01000013">
    <property type="protein sequence ID" value="KZS40375.1"/>
    <property type="molecule type" value="Genomic_DNA"/>
</dbReference>
<reference evidence="1 2" key="1">
    <citation type="submission" date="2016-01" db="EMBL/GenBank/DDBJ databases">
        <title>The draft genome sequence of Aquimarina sp. RZW4-3-2.</title>
        <authorList>
            <person name="Wang Y."/>
        </authorList>
    </citation>
    <scope>NUCLEOTIDE SEQUENCE [LARGE SCALE GENOMIC DNA]</scope>
    <source>
        <strain evidence="1 2">RZW4-3-2</strain>
    </source>
</reference>
<comment type="caution">
    <text evidence="1">The sequence shown here is derived from an EMBL/GenBank/DDBJ whole genome shotgun (WGS) entry which is preliminary data.</text>
</comment>
<dbReference type="AlphaFoldDB" id="A0A163A9T2"/>
<accession>A0A163A9T2</accession>
<keyword evidence="2" id="KW-1185">Reference proteome</keyword>
<sequence>MHTIKNDCDYQSIDDVNDIYNLVKKNSNCAQLLIKHIDLLLENKHLSESIVQILTSIRNTCAIHVMNLARVAK</sequence>
<dbReference type="Proteomes" id="UP000076715">
    <property type="component" value="Unassembled WGS sequence"/>
</dbReference>
<dbReference type="OrthoDB" id="1164718at2"/>
<protein>
    <submittedName>
        <fullName evidence="1">Uncharacterized protein</fullName>
    </submittedName>
</protein>
<proteinExistence type="predicted"/>
<dbReference type="STRING" id="1642818.AWE51_05310"/>
<evidence type="ECO:0000313" key="2">
    <source>
        <dbReference type="Proteomes" id="UP000076715"/>
    </source>
</evidence>
<dbReference type="RefSeq" id="WP_066313875.1">
    <property type="nucleotide sequence ID" value="NZ_CANLSS010000018.1"/>
</dbReference>
<organism evidence="1 2">
    <name type="scientific">Aquimarina aggregata</name>
    <dbReference type="NCBI Taxonomy" id="1642818"/>
    <lineage>
        <taxon>Bacteria</taxon>
        <taxon>Pseudomonadati</taxon>
        <taxon>Bacteroidota</taxon>
        <taxon>Flavobacteriia</taxon>
        <taxon>Flavobacteriales</taxon>
        <taxon>Flavobacteriaceae</taxon>
        <taxon>Aquimarina</taxon>
    </lineage>
</organism>
<gene>
    <name evidence="1" type="ORF">AWE51_05310</name>
</gene>
<name>A0A163A9T2_9FLAO</name>
<evidence type="ECO:0000313" key="1">
    <source>
        <dbReference type="EMBL" id="KZS40375.1"/>
    </source>
</evidence>